<evidence type="ECO:0000313" key="4">
    <source>
        <dbReference type="Proteomes" id="UP000503640"/>
    </source>
</evidence>
<dbReference type="Pfam" id="PF07715">
    <property type="entry name" value="Plug"/>
    <property type="match status" value="1"/>
</dbReference>
<dbReference type="PANTHER" id="PTHR47234">
    <property type="match status" value="1"/>
</dbReference>
<gene>
    <name evidence="3" type="ORF">AMYX_42710</name>
</gene>
<feature type="domain" description="TonB-dependent receptor plug" evidence="2">
    <location>
        <begin position="31"/>
        <end position="144"/>
    </location>
</feature>
<dbReference type="InterPro" id="IPR012910">
    <property type="entry name" value="Plug_dom"/>
</dbReference>
<dbReference type="PANTHER" id="PTHR47234:SF2">
    <property type="entry name" value="TONB-DEPENDENT RECEPTOR"/>
    <property type="match status" value="1"/>
</dbReference>
<keyword evidence="1" id="KW-1134">Transmembrane beta strand</keyword>
<comment type="caution">
    <text evidence="3">The sequence shown here is derived from an EMBL/GenBank/DDBJ whole genome shotgun (WGS) entry which is preliminary data.</text>
</comment>
<dbReference type="Proteomes" id="UP000503640">
    <property type="component" value="Unassembled WGS sequence"/>
</dbReference>
<keyword evidence="4" id="KW-1185">Reference proteome</keyword>
<dbReference type="GO" id="GO:0009279">
    <property type="term" value="C:cell outer membrane"/>
    <property type="evidence" value="ECO:0007669"/>
    <property type="project" value="UniProtKB-SubCell"/>
</dbReference>
<keyword evidence="1" id="KW-0998">Cell outer membrane</keyword>
<reference evidence="4" key="1">
    <citation type="journal article" date="2020" name="Appl. Environ. Microbiol.">
        <title>Diazotrophic Anaeromyxobacter Isolates from Soils.</title>
        <authorList>
            <person name="Masuda Y."/>
            <person name="Yamanaka H."/>
            <person name="Xu Z.X."/>
            <person name="Shiratori Y."/>
            <person name="Aono T."/>
            <person name="Amachi S."/>
            <person name="Senoo K."/>
            <person name="Itoh H."/>
        </authorList>
    </citation>
    <scope>NUCLEOTIDE SEQUENCE [LARGE SCALE GENOMIC DNA]</scope>
    <source>
        <strain evidence="4">R267</strain>
    </source>
</reference>
<evidence type="ECO:0000313" key="3">
    <source>
        <dbReference type="EMBL" id="GEJ59530.1"/>
    </source>
</evidence>
<dbReference type="AlphaFoldDB" id="A0A7I9VTP2"/>
<dbReference type="Gene3D" id="2.170.130.10">
    <property type="entry name" value="TonB-dependent receptor, plug domain"/>
    <property type="match status" value="1"/>
</dbReference>
<comment type="similarity">
    <text evidence="1">Belongs to the TonB-dependent receptor family.</text>
</comment>
<keyword evidence="1" id="KW-0812">Transmembrane</keyword>
<comment type="subcellular location">
    <subcellularLocation>
        <location evidence="1">Cell outer membrane</location>
        <topology evidence="1">Multi-pass membrane protein</topology>
    </subcellularLocation>
</comment>
<dbReference type="InterPro" id="IPR037066">
    <property type="entry name" value="Plug_dom_sf"/>
</dbReference>
<protein>
    <recommendedName>
        <fullName evidence="2">TonB-dependent receptor plug domain-containing protein</fullName>
    </recommendedName>
</protein>
<evidence type="ECO:0000256" key="1">
    <source>
        <dbReference type="PROSITE-ProRule" id="PRU01360"/>
    </source>
</evidence>
<name>A0A7I9VTP2_9BACT</name>
<sequence>MAAPGAGKRAGKQFGEEIVVTGSRIRRKDLTTPAPVAVLSKEQIQASGKVSLGDFLQSLPEQANALNTQVNNGGSGATRVDLRGLGNTRTLVLLNGRRMVAAGTGADTGNGVDINTIPIAAVERIEVLKDGASSVYGSDAISGVVNIITRRSFNGMEFNAFEGISSRGDGNTVDLNVTAGTSSENGSFMFSGGFYDAQQVMAPDRPWSTHQLDYDWNGNVTELGSSRVPNGRVLTPNLPGTTGPGSSYTYDPTLPGCAVSNDPTVKPKASCFRPFSSAKDLYNFQRTNYDVTPNRRVNLFSAGELKLSDTVPVKAFFEGSYTNRSSAYQLAEEPLIIGAGASA</sequence>
<dbReference type="EMBL" id="BJTG01000016">
    <property type="protein sequence ID" value="GEJ59530.1"/>
    <property type="molecule type" value="Genomic_DNA"/>
</dbReference>
<dbReference type="SUPFAM" id="SSF56935">
    <property type="entry name" value="Porins"/>
    <property type="match status" value="1"/>
</dbReference>
<proteinExistence type="inferred from homology"/>
<keyword evidence="1" id="KW-0472">Membrane</keyword>
<evidence type="ECO:0000259" key="2">
    <source>
        <dbReference type="Pfam" id="PF07715"/>
    </source>
</evidence>
<dbReference type="PROSITE" id="PS52016">
    <property type="entry name" value="TONB_DEPENDENT_REC_3"/>
    <property type="match status" value="1"/>
</dbReference>
<accession>A0A7I9VTP2</accession>
<dbReference type="InterPro" id="IPR039426">
    <property type="entry name" value="TonB-dep_rcpt-like"/>
</dbReference>
<keyword evidence="1" id="KW-0813">Transport</keyword>
<organism evidence="3 4">
    <name type="scientific">Anaeromyxobacter diazotrophicus</name>
    <dbReference type="NCBI Taxonomy" id="2590199"/>
    <lineage>
        <taxon>Bacteria</taxon>
        <taxon>Pseudomonadati</taxon>
        <taxon>Myxococcota</taxon>
        <taxon>Myxococcia</taxon>
        <taxon>Myxococcales</taxon>
        <taxon>Cystobacterineae</taxon>
        <taxon>Anaeromyxobacteraceae</taxon>
        <taxon>Anaeromyxobacter</taxon>
    </lineage>
</organism>